<dbReference type="GO" id="GO:0015926">
    <property type="term" value="F:glucosidase activity"/>
    <property type="evidence" value="ECO:0007669"/>
    <property type="project" value="TreeGrafter"/>
</dbReference>
<dbReference type="GO" id="GO:0006078">
    <property type="term" value="P:(1-&gt;6)-beta-D-glucan biosynthetic process"/>
    <property type="evidence" value="ECO:0007669"/>
    <property type="project" value="TreeGrafter"/>
</dbReference>
<dbReference type="PANTHER" id="PTHR31361:SF1">
    <property type="entry name" value="BETA-GLUCAN SYNTHESIS-ASSOCIATED PROTEIN KRE6-RELATED"/>
    <property type="match status" value="1"/>
</dbReference>
<comment type="subcellular location">
    <subcellularLocation>
        <location evidence="1">Membrane</location>
        <topology evidence="1">Single-pass type II membrane protein</topology>
    </subcellularLocation>
</comment>
<gene>
    <name evidence="12" type="ORF">MIND_00081100</name>
</gene>
<protein>
    <recommendedName>
        <fullName evidence="11">GH16 domain-containing protein</fullName>
    </recommendedName>
</protein>
<organism evidence="12 13">
    <name type="scientific">Mycena indigotica</name>
    <dbReference type="NCBI Taxonomy" id="2126181"/>
    <lineage>
        <taxon>Eukaryota</taxon>
        <taxon>Fungi</taxon>
        <taxon>Dikarya</taxon>
        <taxon>Basidiomycota</taxon>
        <taxon>Agaricomycotina</taxon>
        <taxon>Agaricomycetes</taxon>
        <taxon>Agaricomycetidae</taxon>
        <taxon>Agaricales</taxon>
        <taxon>Marasmiineae</taxon>
        <taxon>Mycenaceae</taxon>
        <taxon>Mycena</taxon>
    </lineage>
</organism>
<evidence type="ECO:0000256" key="2">
    <source>
        <dbReference type="ARBA" id="ARBA00010962"/>
    </source>
</evidence>
<dbReference type="Pfam" id="PF03935">
    <property type="entry name" value="SKN1_KRE6_Sbg1"/>
    <property type="match status" value="2"/>
</dbReference>
<sequence length="643" mass="70266">MASSSSSSVPAFADNVMYRRQISHASWTSRNSDSPYPGASSSPLLQPRYDFHPNPAEWGIDFGETDDDDLHRAEKPNHNVEFSGNPWSIRGLTNLGCLFILIAGILTLFIGYPVLSFRSTEIGTTSSLGNLGGRNGTGQVPDIGNWGLIDAETPEIAYVVPSWNGGEDMQLVGGFFQTQLDLPHSVHLRYSATNSTPTAGHSTPGTIHTGKQASCCAFRCRNNADIPIRQLTCTIGPRITWRLWYDPEAVTTANGNLVITLSQKETHNLSYEGGMLSTWNKFCFTGGYIETSVRLPGLNNIQGLWPAVWTMGNLGRAGYGASLEGMWPYSYGKFLYSCDVGTAPNQTHNGGPFAATVNGDTGHDGELSWLPGQRLSACTCPDQDNLHPGPKRGNGYVGRASPEIDVFEAQITSINKVLIPQVSQSAQWAPFDAAYQWLNTSDFFSMTDPTISHINSFKGSITQEATSIVTNTAPLCYEDNGNCFSIYGFEYRPGFDDGYITWIATNKVAWTIKGGAVGSNPQTQIGPRQISGANFSPVVLSPHATVAEPMYLIANLGMSFNFGKVDLEHLPFPCHLEIDYIRVYQPKSAINVGCSLIPAILQDTQHKHTSTRNYIQAYTNPNLTTWRDDFGQPFPKSSFLGEC</sequence>
<comment type="similarity">
    <text evidence="2">Belongs to the SKN1/KRE6 family.</text>
</comment>
<dbReference type="PANTHER" id="PTHR31361">
    <property type="entry name" value="BETA-GLUCAN SYNTHESIS-ASSOCIATED PROTEIN KRE6-RELATED"/>
    <property type="match status" value="1"/>
</dbReference>
<keyword evidence="4" id="KW-0735">Signal-anchor</keyword>
<keyword evidence="6 10" id="KW-0472">Membrane</keyword>
<dbReference type="GO" id="GO:0005789">
    <property type="term" value="C:endoplasmic reticulum membrane"/>
    <property type="evidence" value="ECO:0007669"/>
    <property type="project" value="TreeGrafter"/>
</dbReference>
<accession>A0A8H6TFB4</accession>
<dbReference type="InterPro" id="IPR013320">
    <property type="entry name" value="ConA-like_dom_sf"/>
</dbReference>
<dbReference type="GO" id="GO:0005886">
    <property type="term" value="C:plasma membrane"/>
    <property type="evidence" value="ECO:0007669"/>
    <property type="project" value="TreeGrafter"/>
</dbReference>
<dbReference type="EMBL" id="JACAZF010000001">
    <property type="protein sequence ID" value="KAF7315656.1"/>
    <property type="molecule type" value="Genomic_DNA"/>
</dbReference>
<dbReference type="Proteomes" id="UP000636479">
    <property type="component" value="Unassembled WGS sequence"/>
</dbReference>
<dbReference type="AlphaFoldDB" id="A0A8H6TFB4"/>
<dbReference type="GeneID" id="59340285"/>
<comment type="caution">
    <text evidence="12">The sequence shown here is derived from an EMBL/GenBank/DDBJ whole genome shotgun (WGS) entry which is preliminary data.</text>
</comment>
<evidence type="ECO:0000256" key="5">
    <source>
        <dbReference type="ARBA" id="ARBA00022989"/>
    </source>
</evidence>
<feature type="compositionally biased region" description="Polar residues" evidence="9">
    <location>
        <begin position="26"/>
        <end position="44"/>
    </location>
</feature>
<reference evidence="12" key="1">
    <citation type="submission" date="2020-05" db="EMBL/GenBank/DDBJ databases">
        <title>Mycena genomes resolve the evolution of fungal bioluminescence.</title>
        <authorList>
            <person name="Tsai I.J."/>
        </authorList>
    </citation>
    <scope>NUCLEOTIDE SEQUENCE</scope>
    <source>
        <strain evidence="12">171206Taipei</strain>
    </source>
</reference>
<dbReference type="PROSITE" id="PS51762">
    <property type="entry name" value="GH16_2"/>
    <property type="match status" value="1"/>
</dbReference>
<keyword evidence="13" id="KW-1185">Reference proteome</keyword>
<dbReference type="Gene3D" id="2.60.120.200">
    <property type="match status" value="2"/>
</dbReference>
<dbReference type="GO" id="GO:0031505">
    <property type="term" value="P:fungal-type cell wall organization"/>
    <property type="evidence" value="ECO:0007669"/>
    <property type="project" value="TreeGrafter"/>
</dbReference>
<dbReference type="OrthoDB" id="412647at2759"/>
<evidence type="ECO:0000256" key="3">
    <source>
        <dbReference type="ARBA" id="ARBA00022692"/>
    </source>
</evidence>
<evidence type="ECO:0000256" key="7">
    <source>
        <dbReference type="ARBA" id="ARBA00023180"/>
    </source>
</evidence>
<evidence type="ECO:0000256" key="6">
    <source>
        <dbReference type="ARBA" id="ARBA00023136"/>
    </source>
</evidence>
<evidence type="ECO:0000313" key="12">
    <source>
        <dbReference type="EMBL" id="KAF7315656.1"/>
    </source>
</evidence>
<evidence type="ECO:0000313" key="13">
    <source>
        <dbReference type="Proteomes" id="UP000636479"/>
    </source>
</evidence>
<feature type="transmembrane region" description="Helical" evidence="10">
    <location>
        <begin position="95"/>
        <end position="115"/>
    </location>
</feature>
<dbReference type="SUPFAM" id="SSF49899">
    <property type="entry name" value="Concanavalin A-like lectins/glucanases"/>
    <property type="match status" value="1"/>
</dbReference>
<evidence type="ECO:0000259" key="11">
    <source>
        <dbReference type="PROSITE" id="PS51762"/>
    </source>
</evidence>
<dbReference type="InterPro" id="IPR000757">
    <property type="entry name" value="Beta-glucanase-like"/>
</dbReference>
<name>A0A8H6TFB4_9AGAR</name>
<feature type="region of interest" description="Disordered" evidence="9">
    <location>
        <begin position="26"/>
        <end position="45"/>
    </location>
</feature>
<proteinExistence type="inferred from homology"/>
<evidence type="ECO:0000256" key="4">
    <source>
        <dbReference type="ARBA" id="ARBA00022968"/>
    </source>
</evidence>
<dbReference type="InterPro" id="IPR005629">
    <property type="entry name" value="Skn1/Kre6/Sbg1"/>
</dbReference>
<evidence type="ECO:0000256" key="9">
    <source>
        <dbReference type="SAM" id="MobiDB-lite"/>
    </source>
</evidence>
<evidence type="ECO:0000256" key="8">
    <source>
        <dbReference type="ARBA" id="ARBA00023316"/>
    </source>
</evidence>
<feature type="domain" description="GH16" evidence="11">
    <location>
        <begin position="189"/>
        <end position="589"/>
    </location>
</feature>
<evidence type="ECO:0000256" key="1">
    <source>
        <dbReference type="ARBA" id="ARBA00004606"/>
    </source>
</evidence>
<keyword evidence="8" id="KW-0961">Cell wall biogenesis/degradation</keyword>
<keyword evidence="7" id="KW-0325">Glycoprotein</keyword>
<evidence type="ECO:0000256" key="10">
    <source>
        <dbReference type="SAM" id="Phobius"/>
    </source>
</evidence>
<keyword evidence="3 10" id="KW-0812">Transmembrane</keyword>
<dbReference type="RefSeq" id="XP_037225679.1">
    <property type="nucleotide sequence ID" value="XM_037357769.1"/>
</dbReference>
<keyword evidence="5 10" id="KW-1133">Transmembrane helix</keyword>